<dbReference type="PANTHER" id="PTHR31339">
    <property type="entry name" value="PECTIN LYASE-RELATED"/>
    <property type="match status" value="1"/>
</dbReference>
<dbReference type="InterPro" id="IPR012334">
    <property type="entry name" value="Pectin_lyas_fold"/>
</dbReference>
<feature type="non-terminal residue" evidence="5">
    <location>
        <position position="1"/>
    </location>
</feature>
<dbReference type="Pfam" id="PF00295">
    <property type="entry name" value="Glyco_hydro_28"/>
    <property type="match status" value="1"/>
</dbReference>
<dbReference type="Gene3D" id="2.160.20.10">
    <property type="entry name" value="Single-stranded right-handed beta-helix, Pectin lyase-like"/>
    <property type="match status" value="1"/>
</dbReference>
<dbReference type="InterPro" id="IPR011050">
    <property type="entry name" value="Pectin_lyase_fold/virulence"/>
</dbReference>
<dbReference type="FunFam" id="2.160.20.10:FF:000042">
    <property type="entry name" value="Glycoside hydrolase family 28 protein"/>
    <property type="match status" value="1"/>
</dbReference>
<dbReference type="EMBL" id="OU466863">
    <property type="protein sequence ID" value="CAH2078173.1"/>
    <property type="molecule type" value="Genomic_DNA"/>
</dbReference>
<accession>A0AAU9T826</accession>
<comment type="similarity">
    <text evidence="1 4">Belongs to the glycosyl hydrolase 28 family.</text>
</comment>
<name>A0AAU9T826_THLAR</name>
<reference evidence="5 6" key="1">
    <citation type="submission" date="2022-03" db="EMBL/GenBank/DDBJ databases">
        <authorList>
            <person name="Nunn A."/>
            <person name="Chopra R."/>
            <person name="Nunn A."/>
            <person name="Contreras Garrido A."/>
        </authorList>
    </citation>
    <scope>NUCLEOTIDE SEQUENCE [LARGE SCALE GENOMIC DNA]</scope>
</reference>
<dbReference type="GO" id="GO:0004650">
    <property type="term" value="F:polygalacturonase activity"/>
    <property type="evidence" value="ECO:0007669"/>
    <property type="project" value="InterPro"/>
</dbReference>
<keyword evidence="3 4" id="KW-0326">Glycosidase</keyword>
<dbReference type="GO" id="GO:0005975">
    <property type="term" value="P:carbohydrate metabolic process"/>
    <property type="evidence" value="ECO:0007669"/>
    <property type="project" value="InterPro"/>
</dbReference>
<organism evidence="5 6">
    <name type="scientific">Thlaspi arvense</name>
    <name type="common">Field penny-cress</name>
    <dbReference type="NCBI Taxonomy" id="13288"/>
    <lineage>
        <taxon>Eukaryota</taxon>
        <taxon>Viridiplantae</taxon>
        <taxon>Streptophyta</taxon>
        <taxon>Embryophyta</taxon>
        <taxon>Tracheophyta</taxon>
        <taxon>Spermatophyta</taxon>
        <taxon>Magnoliopsida</taxon>
        <taxon>eudicotyledons</taxon>
        <taxon>Gunneridae</taxon>
        <taxon>Pentapetalae</taxon>
        <taxon>rosids</taxon>
        <taxon>malvids</taxon>
        <taxon>Brassicales</taxon>
        <taxon>Brassicaceae</taxon>
        <taxon>Thlaspideae</taxon>
        <taxon>Thlaspi</taxon>
    </lineage>
</organism>
<dbReference type="SUPFAM" id="SSF51126">
    <property type="entry name" value="Pectin lyase-like"/>
    <property type="match status" value="1"/>
</dbReference>
<proteinExistence type="inferred from homology"/>
<evidence type="ECO:0000313" key="5">
    <source>
        <dbReference type="EMBL" id="CAH2078173.1"/>
    </source>
</evidence>
<dbReference type="InterPro" id="IPR051801">
    <property type="entry name" value="GH28_Enzymes"/>
</dbReference>
<keyword evidence="6" id="KW-1185">Reference proteome</keyword>
<evidence type="ECO:0008006" key="7">
    <source>
        <dbReference type="Google" id="ProtNLM"/>
    </source>
</evidence>
<gene>
    <name evidence="5" type="ORF">TAV2_LOCUS25357</name>
</gene>
<protein>
    <recommendedName>
        <fullName evidence="7">Polygalacturonase</fullName>
    </recommendedName>
</protein>
<feature type="non-terminal residue" evidence="5">
    <location>
        <position position="532"/>
    </location>
</feature>
<evidence type="ECO:0000256" key="1">
    <source>
        <dbReference type="ARBA" id="ARBA00008834"/>
    </source>
</evidence>
<dbReference type="PANTHER" id="PTHR31339:SF71">
    <property type="entry name" value="PECTIN LYASE-LIKE SUPERFAMILY PROTEIN"/>
    <property type="match status" value="1"/>
</dbReference>
<dbReference type="InterPro" id="IPR000743">
    <property type="entry name" value="Glyco_hydro_28"/>
</dbReference>
<keyword evidence="2 4" id="KW-0378">Hydrolase</keyword>
<dbReference type="AlphaFoldDB" id="A0AAU9T826"/>
<evidence type="ECO:0000256" key="4">
    <source>
        <dbReference type="RuleBase" id="RU361169"/>
    </source>
</evidence>
<sequence>NSNYFTLGPVSYIYNLLRSYNNNNNPILFFLPQKTAMPTTLSTIGFLLLFLLLSHEGGFTGAADAEENLRATDLHTHRHRRHHGHRRPRGEEFEYSAVSCRAYSASLDEFGAVGDGVTSNTAAFRDAVSQLSRFADYGGSLLFVPAGRWLTGSFNLTSHFTLFLHRDAVILASQEESDYEVIEPLPSYGRGRDTDGGRFISLLFGSNLTDVVITGENGTIDGQGEPWWGKFKRGELKYTRPYLVEIMHSDSIQISNLTFLNSPSWHIHPVYSSNIVIQGLTILAPVTVPNTDGINPDSCTNTKIEDCYIVSGDDCIAVKSGWDQYGINYGMPTKQLLIRRLTCISPDSAVIALGSEMSGGIEDVRAEDIVAINSESGIRIKTAIGRGGFVKDVYVRGMTMSTMKYVFWMTGSYGSHPDDHYDPNALPVIQNINYQDMVAENVTMPAQLAGISGDQFTGICISNVTITLSKKPKKVLWNCTDVSGYTSGVTPEPCQLLPEKQPGTIVPCNFPEAPIPIEEVKLQRCYSRRRNM</sequence>
<evidence type="ECO:0000313" key="6">
    <source>
        <dbReference type="Proteomes" id="UP000836841"/>
    </source>
</evidence>
<evidence type="ECO:0000256" key="3">
    <source>
        <dbReference type="ARBA" id="ARBA00023295"/>
    </source>
</evidence>
<evidence type="ECO:0000256" key="2">
    <source>
        <dbReference type="ARBA" id="ARBA00022801"/>
    </source>
</evidence>
<dbReference type="Proteomes" id="UP000836841">
    <property type="component" value="Chromosome 7"/>
</dbReference>